<feature type="transmembrane region" description="Helical" evidence="1">
    <location>
        <begin position="164"/>
        <end position="187"/>
    </location>
</feature>
<keyword evidence="3" id="KW-0808">Transferase</keyword>
<evidence type="ECO:0000259" key="2">
    <source>
        <dbReference type="Pfam" id="PF01757"/>
    </source>
</evidence>
<proteinExistence type="predicted"/>
<keyword evidence="3" id="KW-0012">Acyltransferase</keyword>
<dbReference type="EC" id="2.3.-.-" evidence="3"/>
<protein>
    <submittedName>
        <fullName evidence="3">Acyltransferase</fullName>
        <ecNumber evidence="3">2.3.-.-</ecNumber>
    </submittedName>
</protein>
<feature type="transmembrane region" description="Helical" evidence="1">
    <location>
        <begin position="285"/>
        <end position="304"/>
    </location>
</feature>
<sequence>MSVRQRLDYLDGVRGAAALYVTACHAYLTYANLFLRRSNGELGDALLHGMQWLNYGRSAVAVFIVISGYCLMLPVAQSEDGKLAGGTLGFFLRRARRLLPPYYGALLVSLVLIATVPGMGESDTSDWHQAFWIQVFPAFTPGVILSHLLLVHNYNPHWQHAIDYPMWSLATEWQILLLFPIFVAIWNRATIGDAVMAAMRITLGLQVGLIVFAPDVNPWPPQFVTLFALGMAAATVNYPRSRDPIPARQRPWGRLAALLFGLYVILEMTVGHWLLGTGRQQVPDLVVGGGTACLLVYCTGAVKAGSRPWILQRFESCLLSGVGKFSYSLYLIHAPVLAVVFLVLQACRISCVGTQILMLSLGIALSLLASYGFHCVFERPFLRSERRPIRFYPTIRTSEG</sequence>
<dbReference type="AlphaFoldDB" id="A0AAU7CF36"/>
<feature type="transmembrane region" description="Helical" evidence="1">
    <location>
        <begin position="102"/>
        <end position="119"/>
    </location>
</feature>
<dbReference type="PANTHER" id="PTHR23028">
    <property type="entry name" value="ACETYLTRANSFERASE"/>
    <property type="match status" value="1"/>
</dbReference>
<dbReference type="EMBL" id="CP155447">
    <property type="protein sequence ID" value="XBH03765.1"/>
    <property type="molecule type" value="Genomic_DNA"/>
</dbReference>
<dbReference type="GO" id="GO:0016747">
    <property type="term" value="F:acyltransferase activity, transferring groups other than amino-acyl groups"/>
    <property type="evidence" value="ECO:0007669"/>
    <property type="project" value="InterPro"/>
</dbReference>
<keyword evidence="1" id="KW-1133">Transmembrane helix</keyword>
<feature type="transmembrane region" description="Helical" evidence="1">
    <location>
        <begin position="12"/>
        <end position="35"/>
    </location>
</feature>
<dbReference type="Pfam" id="PF01757">
    <property type="entry name" value="Acyl_transf_3"/>
    <property type="match status" value="1"/>
</dbReference>
<feature type="transmembrane region" description="Helical" evidence="1">
    <location>
        <begin position="251"/>
        <end position="273"/>
    </location>
</feature>
<feature type="transmembrane region" description="Helical" evidence="1">
    <location>
        <begin position="219"/>
        <end position="239"/>
    </location>
</feature>
<dbReference type="PANTHER" id="PTHR23028:SF53">
    <property type="entry name" value="ACYL_TRANSF_3 DOMAIN-CONTAINING PROTEIN"/>
    <property type="match status" value="1"/>
</dbReference>
<dbReference type="GO" id="GO:0016020">
    <property type="term" value="C:membrane"/>
    <property type="evidence" value="ECO:0007669"/>
    <property type="project" value="TreeGrafter"/>
</dbReference>
<feature type="domain" description="Acyltransferase 3" evidence="2">
    <location>
        <begin position="8"/>
        <end position="373"/>
    </location>
</feature>
<dbReference type="GO" id="GO:0000271">
    <property type="term" value="P:polysaccharide biosynthetic process"/>
    <property type="evidence" value="ECO:0007669"/>
    <property type="project" value="TreeGrafter"/>
</dbReference>
<keyword evidence="1" id="KW-0812">Transmembrane</keyword>
<dbReference type="InterPro" id="IPR050879">
    <property type="entry name" value="Acyltransferase_3"/>
</dbReference>
<dbReference type="RefSeq" id="WP_406696505.1">
    <property type="nucleotide sequence ID" value="NZ_CP155447.1"/>
</dbReference>
<evidence type="ECO:0000313" key="3">
    <source>
        <dbReference type="EMBL" id="XBH03765.1"/>
    </source>
</evidence>
<feature type="transmembrane region" description="Helical" evidence="1">
    <location>
        <begin position="55"/>
        <end position="76"/>
    </location>
</feature>
<organism evidence="3">
    <name type="scientific">Singulisphaera sp. Ch08</name>
    <dbReference type="NCBI Taxonomy" id="3120278"/>
    <lineage>
        <taxon>Bacteria</taxon>
        <taxon>Pseudomonadati</taxon>
        <taxon>Planctomycetota</taxon>
        <taxon>Planctomycetia</taxon>
        <taxon>Isosphaerales</taxon>
        <taxon>Isosphaeraceae</taxon>
        <taxon>Singulisphaera</taxon>
    </lineage>
</organism>
<reference evidence="3" key="1">
    <citation type="submission" date="2024-05" db="EMBL/GenBank/DDBJ databases">
        <title>Planctomycetes of the genus Singulisphaera possess chitinolytic capabilities.</title>
        <authorList>
            <person name="Ivanova A."/>
        </authorList>
    </citation>
    <scope>NUCLEOTIDE SEQUENCE</scope>
    <source>
        <strain evidence="3">Ch08T</strain>
    </source>
</reference>
<dbReference type="InterPro" id="IPR002656">
    <property type="entry name" value="Acyl_transf_3_dom"/>
</dbReference>
<feature type="transmembrane region" description="Helical" evidence="1">
    <location>
        <begin position="325"/>
        <end position="344"/>
    </location>
</feature>
<keyword evidence="1" id="KW-0472">Membrane</keyword>
<feature type="transmembrane region" description="Helical" evidence="1">
    <location>
        <begin position="356"/>
        <end position="377"/>
    </location>
</feature>
<accession>A0AAU7CF36</accession>
<evidence type="ECO:0000256" key="1">
    <source>
        <dbReference type="SAM" id="Phobius"/>
    </source>
</evidence>
<gene>
    <name evidence="3" type="ORF">V5E97_36500</name>
</gene>
<name>A0AAU7CF36_9BACT</name>
<feature type="transmembrane region" description="Helical" evidence="1">
    <location>
        <begin position="131"/>
        <end position="152"/>
    </location>
</feature>